<evidence type="ECO:0000313" key="2">
    <source>
        <dbReference type="Proteomes" id="UP000231252"/>
    </source>
</evidence>
<gene>
    <name evidence="1" type="ORF">COT50_02295</name>
</gene>
<dbReference type="EMBL" id="PEYU01000049">
    <property type="protein sequence ID" value="PIS22378.1"/>
    <property type="molecule type" value="Genomic_DNA"/>
</dbReference>
<dbReference type="Proteomes" id="UP000231252">
    <property type="component" value="Unassembled WGS sequence"/>
</dbReference>
<accession>A0A2H0XE27</accession>
<sequence>MLPLAHVYISTRVTGQRSPLLILGSILPDICTTSEQQIGREQIHNSPKEFSEFIDKNYPVLADLGLGVRLHSHVGGGADFYSDDLEVGYAKLEGAKISRDVAHLLEIPDGDISLVLSHNFIEMAVDLHLYQNQRETWNMYNEGIERVKTELPKVSECMGNYLKLEYPLILKELHNLIDFLNPYNLVSKEIAIEKIALPLIKLRFHKDISKEKTLKIAGKALDITESTYSTFLNNTVVQVKRNILGA</sequence>
<organism evidence="1 2">
    <name type="scientific">candidate division WWE3 bacterium CG08_land_8_20_14_0_20_41_10</name>
    <dbReference type="NCBI Taxonomy" id="1975085"/>
    <lineage>
        <taxon>Bacteria</taxon>
        <taxon>Katanobacteria</taxon>
    </lineage>
</organism>
<evidence type="ECO:0000313" key="1">
    <source>
        <dbReference type="EMBL" id="PIS22378.1"/>
    </source>
</evidence>
<proteinExistence type="predicted"/>
<dbReference type="AlphaFoldDB" id="A0A2H0XE27"/>
<protein>
    <submittedName>
        <fullName evidence="1">Uncharacterized protein</fullName>
    </submittedName>
</protein>
<name>A0A2H0XE27_UNCKA</name>
<reference evidence="2" key="1">
    <citation type="submission" date="2017-09" db="EMBL/GenBank/DDBJ databases">
        <title>Depth-based differentiation of microbial function through sediment-hosted aquifers and enrichment of novel symbionts in the deep terrestrial subsurface.</title>
        <authorList>
            <person name="Probst A.J."/>
            <person name="Ladd B."/>
            <person name="Jarett J.K."/>
            <person name="Geller-Mcgrath D.E."/>
            <person name="Sieber C.M.K."/>
            <person name="Emerson J.B."/>
            <person name="Anantharaman K."/>
            <person name="Thomas B.C."/>
            <person name="Malmstrom R."/>
            <person name="Stieglmeier M."/>
            <person name="Klingl A."/>
            <person name="Woyke T."/>
            <person name="Ryan C.M."/>
            <person name="Banfield J.F."/>
        </authorList>
    </citation>
    <scope>NUCLEOTIDE SEQUENCE [LARGE SCALE GENOMIC DNA]</scope>
</reference>
<comment type="caution">
    <text evidence="1">The sequence shown here is derived from an EMBL/GenBank/DDBJ whole genome shotgun (WGS) entry which is preliminary data.</text>
</comment>